<gene>
    <name evidence="11" type="ORF">LVIROSA_LOCUS6637</name>
</gene>
<dbReference type="PROSITE" id="PS51977">
    <property type="entry name" value="WGR"/>
    <property type="match status" value="1"/>
</dbReference>
<feature type="domain" description="WGR" evidence="10">
    <location>
        <begin position="190"/>
        <end position="289"/>
    </location>
</feature>
<accession>A0AAU9LTZ6</accession>
<dbReference type="PROSITE" id="PS51059">
    <property type="entry name" value="PARP_CATALYTIC"/>
    <property type="match status" value="1"/>
</dbReference>
<dbReference type="EMBL" id="CAKMRJ010000224">
    <property type="protein sequence ID" value="CAH1419079.1"/>
    <property type="molecule type" value="Genomic_DNA"/>
</dbReference>
<keyword evidence="2 7" id="KW-0328">Glycosyltransferase</keyword>
<dbReference type="InterPro" id="IPR001680">
    <property type="entry name" value="WD40_rpt"/>
</dbReference>
<feature type="repeat" description="WD" evidence="6">
    <location>
        <begin position="299"/>
        <end position="319"/>
    </location>
</feature>
<keyword evidence="4" id="KW-0677">Repeat</keyword>
<keyword evidence="3 7" id="KW-0808">Transferase</keyword>
<feature type="region of interest" description="Disordered" evidence="8">
    <location>
        <begin position="80"/>
        <end position="100"/>
    </location>
</feature>
<keyword evidence="5 7" id="KW-0520">NAD</keyword>
<keyword evidence="1 6" id="KW-0853">WD repeat</keyword>
<dbReference type="PROSITE" id="PS50082">
    <property type="entry name" value="WD_REPEATS_2"/>
    <property type="match status" value="1"/>
</dbReference>
<dbReference type="AlphaFoldDB" id="A0AAU9LTZ6"/>
<dbReference type="Gene3D" id="3.90.228.10">
    <property type="match status" value="1"/>
</dbReference>
<dbReference type="GO" id="GO:1990404">
    <property type="term" value="F:NAD+-protein mono-ADP-ribosyltransferase activity"/>
    <property type="evidence" value="ECO:0007669"/>
    <property type="project" value="TreeGrafter"/>
</dbReference>
<evidence type="ECO:0000256" key="6">
    <source>
        <dbReference type="PROSITE-ProRule" id="PRU00221"/>
    </source>
</evidence>
<name>A0AAU9LTZ6_9ASTR</name>
<dbReference type="InterPro" id="IPR019775">
    <property type="entry name" value="WD40_repeat_CS"/>
</dbReference>
<dbReference type="Pfam" id="PF05406">
    <property type="entry name" value="WGR"/>
    <property type="match status" value="1"/>
</dbReference>
<dbReference type="CDD" id="cd08001">
    <property type="entry name" value="WGR_PARP1_like"/>
    <property type="match status" value="1"/>
</dbReference>
<evidence type="ECO:0000259" key="9">
    <source>
        <dbReference type="PROSITE" id="PS51059"/>
    </source>
</evidence>
<evidence type="ECO:0000313" key="12">
    <source>
        <dbReference type="Proteomes" id="UP001157418"/>
    </source>
</evidence>
<evidence type="ECO:0000259" key="10">
    <source>
        <dbReference type="PROSITE" id="PS51977"/>
    </source>
</evidence>
<dbReference type="InterPro" id="IPR012317">
    <property type="entry name" value="Poly(ADP-ribose)pol_cat_dom"/>
</dbReference>
<comment type="caution">
    <text evidence="11">The sequence shown here is derived from an EMBL/GenBank/DDBJ whole genome shotgun (WGS) entry which is preliminary data.</text>
</comment>
<protein>
    <recommendedName>
        <fullName evidence="7">Poly [ADP-ribose] polymerase</fullName>
        <shortName evidence="7">PARP</shortName>
        <ecNumber evidence="7">2.4.2.-</ecNumber>
    </recommendedName>
</protein>
<evidence type="ECO:0000256" key="1">
    <source>
        <dbReference type="ARBA" id="ARBA00022574"/>
    </source>
</evidence>
<dbReference type="GO" id="GO:0003950">
    <property type="term" value="F:NAD+ poly-ADP-ribosyltransferase activity"/>
    <property type="evidence" value="ECO:0007669"/>
    <property type="project" value="UniProtKB-UniRule"/>
</dbReference>
<evidence type="ECO:0000256" key="8">
    <source>
        <dbReference type="SAM" id="MobiDB-lite"/>
    </source>
</evidence>
<keyword evidence="12" id="KW-1185">Reference proteome</keyword>
<dbReference type="GO" id="GO:0070212">
    <property type="term" value="P:protein poly-ADP-ribosylation"/>
    <property type="evidence" value="ECO:0007669"/>
    <property type="project" value="TreeGrafter"/>
</dbReference>
<dbReference type="EC" id="2.4.2.-" evidence="7"/>
<evidence type="ECO:0000256" key="4">
    <source>
        <dbReference type="ARBA" id="ARBA00022737"/>
    </source>
</evidence>
<dbReference type="InterPro" id="IPR008893">
    <property type="entry name" value="WGR_domain"/>
</dbReference>
<dbReference type="Gene3D" id="2.130.10.10">
    <property type="entry name" value="YVTN repeat-like/Quinoprotein amine dehydrogenase"/>
    <property type="match status" value="1"/>
</dbReference>
<sequence>MQMKFHEELRILVGKAIQRAPATALKLEKGTNIAGGSNDKDQVSNDWALELEEVFTVEIQGEFDKFVPYKINSRTRCSFGMHMDKPPKGKDPTKGLGKKIPNESEHIKWKDDVVVPCGNSVSSNVKAYELMYNEYIVYNTDQKLVDCFSKQKKLCFDLYKIEATEESKSMVTVKVKERSAVHEAPGLQDSGDILEHGKSIYNTTLSLSDLSTGINSYYILQINEEDKGSGYYVFRKWGRVSNEKIGGNKLEELSKSDAIQQFKRLFLEKTGNSWEAWERKKLQKQPGRFYPLEIVFLVPDGQQLASGSGDTTVRLWDFEWQKQSEGVYLKLSCA</sequence>
<dbReference type="SUPFAM" id="SSF142921">
    <property type="entry name" value="WGR domain-like"/>
    <property type="match status" value="1"/>
</dbReference>
<dbReference type="PROSITE" id="PS00678">
    <property type="entry name" value="WD_REPEATS_1"/>
    <property type="match status" value="1"/>
</dbReference>
<dbReference type="Proteomes" id="UP001157418">
    <property type="component" value="Unassembled WGS sequence"/>
</dbReference>
<feature type="compositionally biased region" description="Basic and acidic residues" evidence="8">
    <location>
        <begin position="82"/>
        <end position="93"/>
    </location>
</feature>
<dbReference type="PANTHER" id="PTHR10459">
    <property type="entry name" value="DNA LIGASE"/>
    <property type="match status" value="1"/>
</dbReference>
<evidence type="ECO:0000256" key="7">
    <source>
        <dbReference type="RuleBase" id="RU362114"/>
    </source>
</evidence>
<dbReference type="GO" id="GO:0006302">
    <property type="term" value="P:double-strand break repair"/>
    <property type="evidence" value="ECO:0007669"/>
    <property type="project" value="TreeGrafter"/>
</dbReference>
<dbReference type="GO" id="GO:0005730">
    <property type="term" value="C:nucleolus"/>
    <property type="evidence" value="ECO:0007669"/>
    <property type="project" value="TreeGrafter"/>
</dbReference>
<dbReference type="SMART" id="SM00773">
    <property type="entry name" value="WGR"/>
    <property type="match status" value="1"/>
</dbReference>
<evidence type="ECO:0000256" key="3">
    <source>
        <dbReference type="ARBA" id="ARBA00022679"/>
    </source>
</evidence>
<organism evidence="11 12">
    <name type="scientific">Lactuca virosa</name>
    <dbReference type="NCBI Taxonomy" id="75947"/>
    <lineage>
        <taxon>Eukaryota</taxon>
        <taxon>Viridiplantae</taxon>
        <taxon>Streptophyta</taxon>
        <taxon>Embryophyta</taxon>
        <taxon>Tracheophyta</taxon>
        <taxon>Spermatophyta</taxon>
        <taxon>Magnoliopsida</taxon>
        <taxon>eudicotyledons</taxon>
        <taxon>Gunneridae</taxon>
        <taxon>Pentapetalae</taxon>
        <taxon>asterids</taxon>
        <taxon>campanulids</taxon>
        <taxon>Asterales</taxon>
        <taxon>Asteraceae</taxon>
        <taxon>Cichorioideae</taxon>
        <taxon>Cichorieae</taxon>
        <taxon>Lactucinae</taxon>
        <taxon>Lactuca</taxon>
    </lineage>
</organism>
<dbReference type="InterPro" id="IPR050800">
    <property type="entry name" value="ARTD/PARP"/>
</dbReference>
<dbReference type="SUPFAM" id="SSF56399">
    <property type="entry name" value="ADP-ribosylation"/>
    <property type="match status" value="1"/>
</dbReference>
<feature type="domain" description="PARP catalytic" evidence="9">
    <location>
        <begin position="1"/>
        <end position="160"/>
    </location>
</feature>
<reference evidence="11 12" key="1">
    <citation type="submission" date="2022-01" db="EMBL/GenBank/DDBJ databases">
        <authorList>
            <person name="Xiong W."/>
            <person name="Schranz E."/>
        </authorList>
    </citation>
    <scope>NUCLEOTIDE SEQUENCE [LARGE SCALE GENOMIC DNA]</scope>
</reference>
<dbReference type="InterPro" id="IPR015943">
    <property type="entry name" value="WD40/YVTN_repeat-like_dom_sf"/>
</dbReference>
<evidence type="ECO:0000256" key="5">
    <source>
        <dbReference type="ARBA" id="ARBA00023027"/>
    </source>
</evidence>
<proteinExistence type="predicted"/>
<dbReference type="Pfam" id="PF00644">
    <property type="entry name" value="PARP"/>
    <property type="match status" value="1"/>
</dbReference>
<dbReference type="PANTHER" id="PTHR10459:SF80">
    <property type="entry name" value="POLY [ADP-RIBOSE] POLYMERASE 1"/>
    <property type="match status" value="1"/>
</dbReference>
<dbReference type="InterPro" id="IPR036930">
    <property type="entry name" value="WGR_dom_sf"/>
</dbReference>
<evidence type="ECO:0000313" key="11">
    <source>
        <dbReference type="EMBL" id="CAH1419079.1"/>
    </source>
</evidence>
<evidence type="ECO:0000256" key="2">
    <source>
        <dbReference type="ARBA" id="ARBA00022676"/>
    </source>
</evidence>